<protein>
    <submittedName>
        <fullName evidence="1">Uncharacterized protein</fullName>
    </submittedName>
</protein>
<reference evidence="1 2" key="1">
    <citation type="journal article" date="2021" name="Hortic Res">
        <title>The domestication of Cucurbita argyrosperma as revealed by the genome of its wild relative.</title>
        <authorList>
            <person name="Barrera-Redondo J."/>
            <person name="Sanchez-de la Vega G."/>
            <person name="Aguirre-Liguori J.A."/>
            <person name="Castellanos-Morales G."/>
            <person name="Gutierrez-Guerrero Y.T."/>
            <person name="Aguirre-Dugua X."/>
            <person name="Aguirre-Planter E."/>
            <person name="Tenaillon M.I."/>
            <person name="Lira-Saade R."/>
            <person name="Eguiarte L.E."/>
        </authorList>
    </citation>
    <scope>NUCLEOTIDE SEQUENCE [LARGE SCALE GENOMIC DNA]</scope>
    <source>
        <strain evidence="1">JBR-2021</strain>
    </source>
</reference>
<comment type="caution">
    <text evidence="1">The sequence shown here is derived from an EMBL/GenBank/DDBJ whole genome shotgun (WGS) entry which is preliminary data.</text>
</comment>
<feature type="non-terminal residue" evidence="1">
    <location>
        <position position="1"/>
    </location>
</feature>
<dbReference type="Proteomes" id="UP000685013">
    <property type="component" value="Chromosome 14"/>
</dbReference>
<dbReference type="AlphaFoldDB" id="A0AAV6MK86"/>
<dbReference type="EMBL" id="JAGKQH010000014">
    <property type="protein sequence ID" value="KAG6582372.1"/>
    <property type="molecule type" value="Genomic_DNA"/>
</dbReference>
<organism evidence="1 2">
    <name type="scientific">Cucurbita argyrosperma subsp. sororia</name>
    <dbReference type="NCBI Taxonomy" id="37648"/>
    <lineage>
        <taxon>Eukaryota</taxon>
        <taxon>Viridiplantae</taxon>
        <taxon>Streptophyta</taxon>
        <taxon>Embryophyta</taxon>
        <taxon>Tracheophyta</taxon>
        <taxon>Spermatophyta</taxon>
        <taxon>Magnoliopsida</taxon>
        <taxon>eudicotyledons</taxon>
        <taxon>Gunneridae</taxon>
        <taxon>Pentapetalae</taxon>
        <taxon>rosids</taxon>
        <taxon>fabids</taxon>
        <taxon>Cucurbitales</taxon>
        <taxon>Cucurbitaceae</taxon>
        <taxon>Cucurbiteae</taxon>
        <taxon>Cucurbita</taxon>
    </lineage>
</organism>
<evidence type="ECO:0000313" key="1">
    <source>
        <dbReference type="EMBL" id="KAG6582372.1"/>
    </source>
</evidence>
<name>A0AAV6MK86_9ROSI</name>
<sequence length="71" mass="7868">MCSSVISISCFFAESSSSKDVNHVSLDQHVDTDSKELSSSVIKYRQFICGTRGLACYLGLDFDRNSAYPSY</sequence>
<gene>
    <name evidence="1" type="ORF">SDJN03_22374</name>
</gene>
<proteinExistence type="predicted"/>
<keyword evidence="2" id="KW-1185">Reference proteome</keyword>
<evidence type="ECO:0000313" key="2">
    <source>
        <dbReference type="Proteomes" id="UP000685013"/>
    </source>
</evidence>
<accession>A0AAV6MK86</accession>